<sequence>MDNSTTKTVDTISSWLDLDDPNLIPQELQQLLDLQMVDTNATGTSTNMECEHPYSECNLPLNLSRPDSPFLPDLHEFDNIIVSTPEEHYYHPILPGNDQVILDQQVDEEANCDKYLNVMAESTPESVDVDQYFQTDSDKLITIASISPSLVSDHVPQQLPLKKKKSPNIKKPTKVSTKRHNRSTTTATNSSVADDEDEMEEEIDGEPKSGTVSCKNLVSERNRRKRLSQKLLDLRALVPNITKMDKRSILVDAIFYLKNMQEETTKIEKELKEKQLLQNHQPRILVINDIMEGDEDDHEHDLSDDTRARTSVPGTASKPKPQIVEIDIEKMEEKRFIVKITCNGAKGVAGDIFRVMETIGFEISYAALEQIKPQQVLSTVIIKNRKRPGHDASVQRARLGFSLSDILMLSFVFGTSVNTLISKTLSKSCGTALILLSLISA</sequence>
<evidence type="ECO:0000259" key="6">
    <source>
        <dbReference type="PROSITE" id="PS50888"/>
    </source>
</evidence>
<evidence type="ECO:0000256" key="1">
    <source>
        <dbReference type="ARBA" id="ARBA00004123"/>
    </source>
</evidence>
<evidence type="ECO:0000313" key="8">
    <source>
        <dbReference type="Proteomes" id="UP001202328"/>
    </source>
</evidence>
<feature type="compositionally biased region" description="Basic and acidic residues" evidence="5">
    <location>
        <begin position="299"/>
        <end position="308"/>
    </location>
</feature>
<protein>
    <recommendedName>
        <fullName evidence="6">BHLH domain-containing protein</fullName>
    </recommendedName>
</protein>
<dbReference type="InterPro" id="IPR011598">
    <property type="entry name" value="bHLH_dom"/>
</dbReference>
<name>A0AAD4XSF0_9MAGN</name>
<dbReference type="Proteomes" id="UP001202328">
    <property type="component" value="Unassembled WGS sequence"/>
</dbReference>
<keyword evidence="8" id="KW-1185">Reference proteome</keyword>
<feature type="region of interest" description="Disordered" evidence="5">
    <location>
        <begin position="295"/>
        <end position="318"/>
    </location>
</feature>
<comment type="caution">
    <text evidence="7">The sequence shown here is derived from an EMBL/GenBank/DDBJ whole genome shotgun (WGS) entry which is preliminary data.</text>
</comment>
<dbReference type="GO" id="GO:0005634">
    <property type="term" value="C:nucleus"/>
    <property type="evidence" value="ECO:0007669"/>
    <property type="project" value="UniProtKB-SubCell"/>
</dbReference>
<dbReference type="PANTHER" id="PTHR31945:SF26">
    <property type="entry name" value="TRANSCRIPTION FACTOR BHLH35"/>
    <property type="match status" value="1"/>
</dbReference>
<organism evidence="7 8">
    <name type="scientific">Papaver atlanticum</name>
    <dbReference type="NCBI Taxonomy" id="357466"/>
    <lineage>
        <taxon>Eukaryota</taxon>
        <taxon>Viridiplantae</taxon>
        <taxon>Streptophyta</taxon>
        <taxon>Embryophyta</taxon>
        <taxon>Tracheophyta</taxon>
        <taxon>Spermatophyta</taxon>
        <taxon>Magnoliopsida</taxon>
        <taxon>Ranunculales</taxon>
        <taxon>Papaveraceae</taxon>
        <taxon>Papaveroideae</taxon>
        <taxon>Papaver</taxon>
    </lineage>
</organism>
<feature type="compositionally biased region" description="Polar residues" evidence="5">
    <location>
        <begin position="183"/>
        <end position="192"/>
    </location>
</feature>
<dbReference type="EMBL" id="JAJJMB010002639">
    <property type="protein sequence ID" value="KAI3950867.1"/>
    <property type="molecule type" value="Genomic_DNA"/>
</dbReference>
<feature type="domain" description="BHLH" evidence="6">
    <location>
        <begin position="211"/>
        <end position="260"/>
    </location>
</feature>
<dbReference type="PANTHER" id="PTHR31945">
    <property type="entry name" value="TRANSCRIPTION FACTOR SCREAM2-RELATED"/>
    <property type="match status" value="1"/>
</dbReference>
<accession>A0AAD4XSF0</accession>
<dbReference type="AlphaFoldDB" id="A0AAD4XSF0"/>
<evidence type="ECO:0000256" key="2">
    <source>
        <dbReference type="ARBA" id="ARBA00023015"/>
    </source>
</evidence>
<evidence type="ECO:0000256" key="3">
    <source>
        <dbReference type="ARBA" id="ARBA00023163"/>
    </source>
</evidence>
<dbReference type="GO" id="GO:0046983">
    <property type="term" value="F:protein dimerization activity"/>
    <property type="evidence" value="ECO:0007669"/>
    <property type="project" value="InterPro"/>
</dbReference>
<feature type="compositionally biased region" description="Acidic residues" evidence="5">
    <location>
        <begin position="193"/>
        <end position="204"/>
    </location>
</feature>
<comment type="subcellular location">
    <subcellularLocation>
        <location evidence="1">Nucleus</location>
    </subcellularLocation>
</comment>
<dbReference type="Gene3D" id="4.10.280.10">
    <property type="entry name" value="Helix-loop-helix DNA-binding domain"/>
    <property type="match status" value="1"/>
</dbReference>
<dbReference type="SMART" id="SM00353">
    <property type="entry name" value="HLH"/>
    <property type="match status" value="1"/>
</dbReference>
<dbReference type="GO" id="GO:0043565">
    <property type="term" value="F:sequence-specific DNA binding"/>
    <property type="evidence" value="ECO:0007669"/>
    <property type="project" value="TreeGrafter"/>
</dbReference>
<feature type="region of interest" description="Disordered" evidence="5">
    <location>
        <begin position="157"/>
        <end position="211"/>
    </location>
</feature>
<dbReference type="InterPro" id="IPR051358">
    <property type="entry name" value="TF_AMS/ICE1/BHLH6-like"/>
</dbReference>
<keyword evidence="4" id="KW-0539">Nucleus</keyword>
<evidence type="ECO:0000313" key="7">
    <source>
        <dbReference type="EMBL" id="KAI3950867.1"/>
    </source>
</evidence>
<gene>
    <name evidence="7" type="ORF">MKW98_026294</name>
</gene>
<dbReference type="PROSITE" id="PS50888">
    <property type="entry name" value="BHLH"/>
    <property type="match status" value="1"/>
</dbReference>
<keyword evidence="3" id="KW-0804">Transcription</keyword>
<evidence type="ECO:0000256" key="5">
    <source>
        <dbReference type="SAM" id="MobiDB-lite"/>
    </source>
</evidence>
<evidence type="ECO:0000256" key="4">
    <source>
        <dbReference type="ARBA" id="ARBA00023242"/>
    </source>
</evidence>
<dbReference type="GO" id="GO:0003700">
    <property type="term" value="F:DNA-binding transcription factor activity"/>
    <property type="evidence" value="ECO:0007669"/>
    <property type="project" value="TreeGrafter"/>
</dbReference>
<keyword evidence="2" id="KW-0805">Transcription regulation</keyword>
<feature type="compositionally biased region" description="Basic residues" evidence="5">
    <location>
        <begin position="161"/>
        <end position="182"/>
    </location>
</feature>
<dbReference type="InterPro" id="IPR036638">
    <property type="entry name" value="HLH_DNA-bd_sf"/>
</dbReference>
<dbReference type="Pfam" id="PF00010">
    <property type="entry name" value="HLH"/>
    <property type="match status" value="1"/>
</dbReference>
<reference evidence="7" key="1">
    <citation type="submission" date="2022-04" db="EMBL/GenBank/DDBJ databases">
        <title>A functionally conserved STORR gene fusion in Papaver species that diverged 16.8 million years ago.</title>
        <authorList>
            <person name="Catania T."/>
        </authorList>
    </citation>
    <scope>NUCLEOTIDE SEQUENCE</scope>
    <source>
        <strain evidence="7">S-188037</strain>
    </source>
</reference>
<proteinExistence type="predicted"/>
<dbReference type="SUPFAM" id="SSF47459">
    <property type="entry name" value="HLH, helix-loop-helix DNA-binding domain"/>
    <property type="match status" value="1"/>
</dbReference>